<sequence>MTQEDRAAQFMGKDAMGLEETKGKPPPSEDAVREEYFRTFSGMALVIGPFMASTLYFAVTTVFPAEQDMIASKLKLIAQFELQYVYMGYYIIFWTRLYAVINSNAARAPARLGRPNQHVYQIMDASGPYSKAPYVLMVDDKGPIGRFNRAQRACFNLDEQLPLFLAGFLLQSFVFGKLSLIIPIAFFVGGIRFCNLYKVSADTRGGGFIYVIFAYHANAALVLLAVALMYYKKQK</sequence>
<reference evidence="3" key="1">
    <citation type="submission" date="2020-06" db="EMBL/GenBank/DDBJ databases">
        <authorList>
            <consortium name="Plant Systems Biology data submission"/>
        </authorList>
    </citation>
    <scope>NUCLEOTIDE SEQUENCE</scope>
    <source>
        <strain evidence="3">D6</strain>
    </source>
</reference>
<feature type="transmembrane region" description="Helical" evidence="2">
    <location>
        <begin position="161"/>
        <end position="188"/>
    </location>
</feature>
<keyword evidence="2" id="KW-0472">Membrane</keyword>
<keyword evidence="4" id="KW-1185">Reference proteome</keyword>
<dbReference type="Gene3D" id="1.20.120.550">
    <property type="entry name" value="Membrane associated eicosanoid/glutathione metabolism-like domain"/>
    <property type="match status" value="1"/>
</dbReference>
<gene>
    <name evidence="3" type="ORF">SEMRO_420_G139250.1</name>
</gene>
<feature type="region of interest" description="Disordered" evidence="1">
    <location>
        <begin position="1"/>
        <end position="30"/>
    </location>
</feature>
<feature type="transmembrane region" description="Helical" evidence="2">
    <location>
        <begin position="208"/>
        <end position="231"/>
    </location>
</feature>
<evidence type="ECO:0000256" key="1">
    <source>
        <dbReference type="SAM" id="MobiDB-lite"/>
    </source>
</evidence>
<comment type="caution">
    <text evidence="3">The sequence shown here is derived from an EMBL/GenBank/DDBJ whole genome shotgun (WGS) entry which is preliminary data.</text>
</comment>
<evidence type="ECO:0000313" key="4">
    <source>
        <dbReference type="Proteomes" id="UP001153069"/>
    </source>
</evidence>
<keyword evidence="2" id="KW-1133">Transmembrane helix</keyword>
<accession>A0A9N8DWL5</accession>
<name>A0A9N8DWL5_9STRA</name>
<feature type="transmembrane region" description="Helical" evidence="2">
    <location>
        <begin position="83"/>
        <end position="101"/>
    </location>
</feature>
<protein>
    <submittedName>
        <fullName evidence="3">Uncharacterized protein</fullName>
    </submittedName>
</protein>
<dbReference type="InterPro" id="IPR023352">
    <property type="entry name" value="MAPEG-like_dom_sf"/>
</dbReference>
<dbReference type="EMBL" id="CAICTM010000419">
    <property type="protein sequence ID" value="CAB9510096.1"/>
    <property type="molecule type" value="Genomic_DNA"/>
</dbReference>
<evidence type="ECO:0000313" key="3">
    <source>
        <dbReference type="EMBL" id="CAB9510096.1"/>
    </source>
</evidence>
<dbReference type="SUPFAM" id="SSF161084">
    <property type="entry name" value="MAPEG domain-like"/>
    <property type="match status" value="1"/>
</dbReference>
<organism evidence="3 4">
    <name type="scientific">Seminavis robusta</name>
    <dbReference type="NCBI Taxonomy" id="568900"/>
    <lineage>
        <taxon>Eukaryota</taxon>
        <taxon>Sar</taxon>
        <taxon>Stramenopiles</taxon>
        <taxon>Ochrophyta</taxon>
        <taxon>Bacillariophyta</taxon>
        <taxon>Bacillariophyceae</taxon>
        <taxon>Bacillariophycidae</taxon>
        <taxon>Naviculales</taxon>
        <taxon>Naviculaceae</taxon>
        <taxon>Seminavis</taxon>
    </lineage>
</organism>
<dbReference type="AlphaFoldDB" id="A0A9N8DWL5"/>
<dbReference type="OrthoDB" id="61546at2759"/>
<proteinExistence type="predicted"/>
<feature type="transmembrane region" description="Helical" evidence="2">
    <location>
        <begin position="43"/>
        <end position="63"/>
    </location>
</feature>
<dbReference type="Proteomes" id="UP001153069">
    <property type="component" value="Unassembled WGS sequence"/>
</dbReference>
<keyword evidence="2" id="KW-0812">Transmembrane</keyword>
<evidence type="ECO:0000256" key="2">
    <source>
        <dbReference type="SAM" id="Phobius"/>
    </source>
</evidence>